<proteinExistence type="predicted"/>
<dbReference type="EMBL" id="BAAAPL010000002">
    <property type="protein sequence ID" value="GAA1705265.1"/>
    <property type="molecule type" value="Genomic_DNA"/>
</dbReference>
<protein>
    <recommendedName>
        <fullName evidence="4">DUF4232 domain-containing protein</fullName>
    </recommendedName>
</protein>
<name>A0ABP4UGJ9_9MICO</name>
<evidence type="ECO:0008006" key="4">
    <source>
        <dbReference type="Google" id="ProtNLM"/>
    </source>
</evidence>
<feature type="compositionally biased region" description="Low complexity" evidence="1">
    <location>
        <begin position="85"/>
        <end position="95"/>
    </location>
</feature>
<dbReference type="Proteomes" id="UP001501690">
    <property type="component" value="Unassembled WGS sequence"/>
</dbReference>
<accession>A0ABP4UGJ9</accession>
<evidence type="ECO:0000256" key="1">
    <source>
        <dbReference type="SAM" id="MobiDB-lite"/>
    </source>
</evidence>
<sequence length="229" mass="23920">MSSPSPRRRHSKAVYRRRRLLVLLGLVLLIVGIVWLVIAQPWASSASLTSVPAPSASASASPTSSATPAVTMDVAAQPEGDEAAAEPTATDSAAPGCTRSDVVVEPLTDQDTYASGQNPQLSIRLTNTSDADCTINVGTTTQVFTITSGDDTWWRSTDCQSEPSDMIVTLAAGQSVTSATPLEWDRTRSSVDTCDSDSRPVASGGGASYHLSVEIGGVPSGTTTQFLLY</sequence>
<dbReference type="RefSeq" id="WP_344072938.1">
    <property type="nucleotide sequence ID" value="NZ_BAAAPL010000002.1"/>
</dbReference>
<reference evidence="3" key="1">
    <citation type="journal article" date="2019" name="Int. J. Syst. Evol. Microbiol.">
        <title>The Global Catalogue of Microorganisms (GCM) 10K type strain sequencing project: providing services to taxonomists for standard genome sequencing and annotation.</title>
        <authorList>
            <consortium name="The Broad Institute Genomics Platform"/>
            <consortium name="The Broad Institute Genome Sequencing Center for Infectious Disease"/>
            <person name="Wu L."/>
            <person name="Ma J."/>
        </authorList>
    </citation>
    <scope>NUCLEOTIDE SEQUENCE [LARGE SCALE GENOMIC DNA]</scope>
    <source>
        <strain evidence="3">JCM 15577</strain>
    </source>
</reference>
<evidence type="ECO:0000313" key="3">
    <source>
        <dbReference type="Proteomes" id="UP001501690"/>
    </source>
</evidence>
<feature type="region of interest" description="Disordered" evidence="1">
    <location>
        <begin position="78"/>
        <end position="97"/>
    </location>
</feature>
<evidence type="ECO:0000313" key="2">
    <source>
        <dbReference type="EMBL" id="GAA1705265.1"/>
    </source>
</evidence>
<comment type="caution">
    <text evidence="2">The sequence shown here is derived from an EMBL/GenBank/DDBJ whole genome shotgun (WGS) entry which is preliminary data.</text>
</comment>
<organism evidence="2 3">
    <name type="scientific">Microbacterium sediminicola</name>
    <dbReference type="NCBI Taxonomy" id="415210"/>
    <lineage>
        <taxon>Bacteria</taxon>
        <taxon>Bacillati</taxon>
        <taxon>Actinomycetota</taxon>
        <taxon>Actinomycetes</taxon>
        <taxon>Micrococcales</taxon>
        <taxon>Microbacteriaceae</taxon>
        <taxon>Microbacterium</taxon>
    </lineage>
</organism>
<gene>
    <name evidence="2" type="ORF">GCM10009808_24030</name>
</gene>
<keyword evidence="3" id="KW-1185">Reference proteome</keyword>